<comment type="subcellular location">
    <subcellularLocation>
        <location evidence="1">Membrane</location>
        <topology evidence="1">Multi-pass membrane protein</topology>
    </subcellularLocation>
</comment>
<dbReference type="PANTHER" id="PTHR33514:SF13">
    <property type="entry name" value="PROTEIN ABCI12, CHLOROPLASTIC"/>
    <property type="match status" value="1"/>
</dbReference>
<keyword evidence="7" id="KW-1185">Reference proteome</keyword>
<dbReference type="PANTHER" id="PTHR33514">
    <property type="entry name" value="PROTEIN ABCI12, CHLOROPLASTIC"/>
    <property type="match status" value="1"/>
</dbReference>
<feature type="transmembrane region" description="Helical" evidence="5">
    <location>
        <begin position="69"/>
        <end position="86"/>
    </location>
</feature>
<evidence type="ECO:0000256" key="5">
    <source>
        <dbReference type="SAM" id="Phobius"/>
    </source>
</evidence>
<evidence type="ECO:0000256" key="1">
    <source>
        <dbReference type="ARBA" id="ARBA00004141"/>
    </source>
</evidence>
<keyword evidence="2 5" id="KW-0812">Transmembrane</keyword>
<organism evidence="6 7">
    <name type="scientific">Nocardioides massiliensis</name>
    <dbReference type="NCBI Taxonomy" id="1325935"/>
    <lineage>
        <taxon>Bacteria</taxon>
        <taxon>Bacillati</taxon>
        <taxon>Actinomycetota</taxon>
        <taxon>Actinomycetes</taxon>
        <taxon>Propionibacteriales</taxon>
        <taxon>Nocardioidaceae</taxon>
        <taxon>Nocardioides</taxon>
    </lineage>
</organism>
<sequence>MSAATFGLYHPGTSVVHRLPAGAKLLALCAAGVGSVFAASVLGVTAYLAVAVLVPLVARVPGRALVRQLRPLLVFVVVLAGFHALVSSPERAYVVVGMLLALVLLATALTMTTPTSALVDVVVRVAGPLRRVGVDPERLGLLLALGLRAIPVVIGLALEVRDAQRARGLGASPRAFAVPLIVRSLRHADRVGEALAARGVDD</sequence>
<feature type="transmembrane region" description="Helical" evidence="5">
    <location>
        <begin position="139"/>
        <end position="158"/>
    </location>
</feature>
<dbReference type="Pfam" id="PF02361">
    <property type="entry name" value="CbiQ"/>
    <property type="match status" value="1"/>
</dbReference>
<gene>
    <name evidence="6" type="ORF">J2S59_002918</name>
</gene>
<feature type="transmembrane region" description="Helical" evidence="5">
    <location>
        <begin position="93"/>
        <end position="119"/>
    </location>
</feature>
<evidence type="ECO:0000313" key="7">
    <source>
        <dbReference type="Proteomes" id="UP001240447"/>
    </source>
</evidence>
<keyword evidence="4 5" id="KW-0472">Membrane</keyword>
<evidence type="ECO:0000256" key="2">
    <source>
        <dbReference type="ARBA" id="ARBA00022692"/>
    </source>
</evidence>
<accession>A0ABT9NSD7</accession>
<keyword evidence="3 5" id="KW-1133">Transmembrane helix</keyword>
<evidence type="ECO:0000313" key="6">
    <source>
        <dbReference type="EMBL" id="MDP9823109.1"/>
    </source>
</evidence>
<feature type="transmembrane region" description="Helical" evidence="5">
    <location>
        <begin position="25"/>
        <end position="49"/>
    </location>
</feature>
<evidence type="ECO:0000256" key="4">
    <source>
        <dbReference type="ARBA" id="ARBA00023136"/>
    </source>
</evidence>
<dbReference type="EMBL" id="JAUSQM010000001">
    <property type="protein sequence ID" value="MDP9823109.1"/>
    <property type="molecule type" value="Genomic_DNA"/>
</dbReference>
<evidence type="ECO:0000256" key="3">
    <source>
        <dbReference type="ARBA" id="ARBA00022989"/>
    </source>
</evidence>
<protein>
    <submittedName>
        <fullName evidence="6">Biotin transport system permease protein</fullName>
    </submittedName>
</protein>
<name>A0ABT9NSD7_9ACTN</name>
<comment type="caution">
    <text evidence="6">The sequence shown here is derived from an EMBL/GenBank/DDBJ whole genome shotgun (WGS) entry which is preliminary data.</text>
</comment>
<dbReference type="CDD" id="cd16914">
    <property type="entry name" value="EcfT"/>
    <property type="match status" value="1"/>
</dbReference>
<proteinExistence type="predicted"/>
<dbReference type="InterPro" id="IPR003339">
    <property type="entry name" value="ABC/ECF_trnsptr_transmembrane"/>
</dbReference>
<dbReference type="Proteomes" id="UP001240447">
    <property type="component" value="Unassembled WGS sequence"/>
</dbReference>
<dbReference type="RefSeq" id="WP_306825245.1">
    <property type="nucleotide sequence ID" value="NZ_JAUSQM010000001.1"/>
</dbReference>
<reference evidence="6 7" key="1">
    <citation type="submission" date="2023-07" db="EMBL/GenBank/DDBJ databases">
        <title>Sequencing the genomes of 1000 actinobacteria strains.</title>
        <authorList>
            <person name="Klenk H.-P."/>
        </authorList>
    </citation>
    <scope>NUCLEOTIDE SEQUENCE [LARGE SCALE GENOMIC DNA]</scope>
    <source>
        <strain evidence="6 7">GD13</strain>
    </source>
</reference>